<dbReference type="InterPro" id="IPR050303">
    <property type="entry name" value="GatZ_KbaZ_carbometab"/>
</dbReference>
<keyword evidence="2" id="KW-0813">Transport</keyword>
<dbReference type="PANTHER" id="PTHR32502:SF8">
    <property type="entry name" value="N-ACETYLGALACTOSAMINE PERMEASE IIC COMPONENT 1"/>
    <property type="match status" value="1"/>
</dbReference>
<keyword evidence="11" id="KW-1185">Reference proteome</keyword>
<dbReference type="eggNOG" id="COG3715">
    <property type="taxonomic scope" value="Bacteria"/>
</dbReference>
<reference evidence="10 11" key="1">
    <citation type="submission" date="2008-11" db="EMBL/GenBank/DDBJ databases">
        <title>Draft genome sequence of Eubacterium biforme (DSM 3989).</title>
        <authorList>
            <person name="Sudarsanam P."/>
            <person name="Ley R."/>
            <person name="Guruge J."/>
            <person name="Turnbaugh P.J."/>
            <person name="Mahowald M."/>
            <person name="Liep D."/>
            <person name="Gordon J."/>
        </authorList>
    </citation>
    <scope>NUCLEOTIDE SEQUENCE [LARGE SCALE GENOMIC DNA]</scope>
    <source>
        <strain evidence="10 11">DSM 3989</strain>
    </source>
</reference>
<keyword evidence="5" id="KW-0598">Phosphotransferase system</keyword>
<proteinExistence type="predicted"/>
<feature type="transmembrane region" description="Helical" evidence="9">
    <location>
        <begin position="207"/>
        <end position="236"/>
    </location>
</feature>
<dbReference type="PANTHER" id="PTHR32502">
    <property type="entry name" value="N-ACETYLGALACTOSAMINE PERMEASE II COMPONENT-RELATED"/>
    <property type="match status" value="1"/>
</dbReference>
<evidence type="ECO:0000256" key="4">
    <source>
        <dbReference type="ARBA" id="ARBA00022597"/>
    </source>
</evidence>
<evidence type="ECO:0000256" key="5">
    <source>
        <dbReference type="ARBA" id="ARBA00022683"/>
    </source>
</evidence>
<evidence type="ECO:0000256" key="2">
    <source>
        <dbReference type="ARBA" id="ARBA00022448"/>
    </source>
</evidence>
<dbReference type="AlphaFoldDB" id="B7CD78"/>
<feature type="transmembrane region" description="Helical" evidence="9">
    <location>
        <begin position="139"/>
        <end position="160"/>
    </location>
</feature>
<keyword evidence="3" id="KW-1003">Cell membrane</keyword>
<dbReference type="GO" id="GO:0009401">
    <property type="term" value="P:phosphoenolpyruvate-dependent sugar phosphotransferase system"/>
    <property type="evidence" value="ECO:0007669"/>
    <property type="project" value="UniProtKB-KW"/>
</dbReference>
<sequence length="247" mass="26222">MLIKAILLGLVSVVAVVDSRLIGRQNIGRPLILSTLAGLVLGDMKQGIILGASLELMSMGFVAIGAAGPPNMQLGSVIATAFAILSGATTEEALSLAIPVAVAGEFLSVLMRMVIAQFSHVADKAIDEGKCKKAVHIHLWWSFIFSCLVYFIPVFLAVYLGTDLVSNFVNAIPEVITKGLTVSGNLLSALGFAMLLSTMLSKKMFIYFMLGFLIVAYSGLDLVGVTLFAIILAYILDKVFYGKGANV</sequence>
<keyword evidence="8 9" id="KW-0472">Membrane</keyword>
<name>B7CD78_9FIRM</name>
<accession>B7CD78</accession>
<dbReference type="GO" id="GO:0005886">
    <property type="term" value="C:plasma membrane"/>
    <property type="evidence" value="ECO:0007669"/>
    <property type="project" value="UniProtKB-SubCell"/>
</dbReference>
<evidence type="ECO:0000313" key="11">
    <source>
        <dbReference type="Proteomes" id="UP000004315"/>
    </source>
</evidence>
<evidence type="ECO:0000256" key="1">
    <source>
        <dbReference type="ARBA" id="ARBA00004651"/>
    </source>
</evidence>
<evidence type="ECO:0000256" key="9">
    <source>
        <dbReference type="SAM" id="Phobius"/>
    </source>
</evidence>
<protein>
    <submittedName>
        <fullName evidence="10">PTS system sorbose-specific iic component</fullName>
    </submittedName>
</protein>
<dbReference type="Proteomes" id="UP000004315">
    <property type="component" value="Unassembled WGS sequence"/>
</dbReference>
<dbReference type="Pfam" id="PF03609">
    <property type="entry name" value="EII-Sor"/>
    <property type="match status" value="1"/>
</dbReference>
<dbReference type="PROSITE" id="PS51106">
    <property type="entry name" value="PTS_EIIC_TYPE_4"/>
    <property type="match status" value="1"/>
</dbReference>
<dbReference type="STRING" id="518637.EUBIFOR_02157"/>
<gene>
    <name evidence="10" type="ORF">EUBIFOR_02157</name>
</gene>
<keyword evidence="6 9" id="KW-0812">Transmembrane</keyword>
<dbReference type="EMBL" id="ABYT01000111">
    <property type="protein sequence ID" value="EEC89282.1"/>
    <property type="molecule type" value="Genomic_DNA"/>
</dbReference>
<dbReference type="OrthoDB" id="9815089at2"/>
<comment type="caution">
    <text evidence="10">The sequence shown here is derived from an EMBL/GenBank/DDBJ whole genome shotgun (WGS) entry which is preliminary data.</text>
</comment>
<evidence type="ECO:0000313" key="10">
    <source>
        <dbReference type="EMBL" id="EEC89282.1"/>
    </source>
</evidence>
<keyword evidence="7 9" id="KW-1133">Transmembrane helix</keyword>
<dbReference type="HOGENOM" id="CLU_069101_2_0_9"/>
<evidence type="ECO:0000256" key="7">
    <source>
        <dbReference type="ARBA" id="ARBA00022989"/>
    </source>
</evidence>
<evidence type="ECO:0000256" key="6">
    <source>
        <dbReference type="ARBA" id="ARBA00022692"/>
    </source>
</evidence>
<comment type="subcellular location">
    <subcellularLocation>
        <location evidence="1">Cell membrane</location>
        <topology evidence="1">Multi-pass membrane protein</topology>
    </subcellularLocation>
</comment>
<evidence type="ECO:0000256" key="3">
    <source>
        <dbReference type="ARBA" id="ARBA00022475"/>
    </source>
</evidence>
<dbReference type="InterPro" id="IPR004700">
    <property type="entry name" value="PTS_IIC_man"/>
</dbReference>
<keyword evidence="4" id="KW-0762">Sugar transport</keyword>
<dbReference type="RefSeq" id="WP_003865939.1">
    <property type="nucleotide sequence ID" value="NZ_DS996847.1"/>
</dbReference>
<organism evidence="10 11">
    <name type="scientific">Holdemanella biformis DSM 3989</name>
    <dbReference type="NCBI Taxonomy" id="518637"/>
    <lineage>
        <taxon>Bacteria</taxon>
        <taxon>Bacillati</taxon>
        <taxon>Bacillota</taxon>
        <taxon>Erysipelotrichia</taxon>
        <taxon>Erysipelotrichales</taxon>
        <taxon>Erysipelotrichaceae</taxon>
        <taxon>Holdemanella</taxon>
    </lineage>
</organism>
<feature type="transmembrane region" description="Helical" evidence="9">
    <location>
        <begin position="180"/>
        <end position="200"/>
    </location>
</feature>
<feature type="transmembrane region" description="Helical" evidence="9">
    <location>
        <begin position="48"/>
        <end position="67"/>
    </location>
</feature>
<evidence type="ECO:0000256" key="8">
    <source>
        <dbReference type="ARBA" id="ARBA00023136"/>
    </source>
</evidence>
<feature type="transmembrane region" description="Helical" evidence="9">
    <location>
        <begin position="96"/>
        <end position="118"/>
    </location>
</feature>